<reference evidence="1 2" key="1">
    <citation type="submission" date="2017-06" db="EMBL/GenBank/DDBJ databases">
        <title>Comparative genomic analysis of Ambrosia Fusariam Clade fungi.</title>
        <authorList>
            <person name="Stajich J.E."/>
            <person name="Carrillo J."/>
            <person name="Kijimoto T."/>
            <person name="Eskalen A."/>
            <person name="O'Donnell K."/>
            <person name="Kasson M."/>
        </authorList>
    </citation>
    <scope>NUCLEOTIDE SEQUENCE [LARGE SCALE GENOMIC DNA]</scope>
    <source>
        <strain evidence="1 2">NRRL62584</strain>
    </source>
</reference>
<dbReference type="OrthoDB" id="412788at2759"/>
<dbReference type="Proteomes" id="UP000288168">
    <property type="component" value="Unassembled WGS sequence"/>
</dbReference>
<keyword evidence="2" id="KW-1185">Reference proteome</keyword>
<dbReference type="AlphaFoldDB" id="A0A428Q3S8"/>
<proteinExistence type="predicted"/>
<evidence type="ECO:0000313" key="2">
    <source>
        <dbReference type="Proteomes" id="UP000288168"/>
    </source>
</evidence>
<organism evidence="1 2">
    <name type="scientific">Fusarium duplospermum</name>
    <dbReference type="NCBI Taxonomy" id="1325734"/>
    <lineage>
        <taxon>Eukaryota</taxon>
        <taxon>Fungi</taxon>
        <taxon>Dikarya</taxon>
        <taxon>Ascomycota</taxon>
        <taxon>Pezizomycotina</taxon>
        <taxon>Sordariomycetes</taxon>
        <taxon>Hypocreomycetidae</taxon>
        <taxon>Hypocreales</taxon>
        <taxon>Nectriaceae</taxon>
        <taxon>Fusarium</taxon>
        <taxon>Fusarium solani species complex</taxon>
    </lineage>
</organism>
<accession>A0A428Q3S8</accession>
<dbReference type="EMBL" id="NKCI01000062">
    <property type="protein sequence ID" value="RSL59934.1"/>
    <property type="molecule type" value="Genomic_DNA"/>
</dbReference>
<gene>
    <name evidence="1" type="ORF">CEP54_007076</name>
</gene>
<name>A0A428Q3S8_9HYPO</name>
<protein>
    <submittedName>
        <fullName evidence="1">Uncharacterized protein</fullName>
    </submittedName>
</protein>
<sequence>MVVDVTDLRDFDPPTMLALEGIEWVYAPSILSEDKLLAPEKADVDALVRGPYFDECAQLVKDRTGAAKAIAYNFRHRRIEENTNLLDPYKFSSKPLPNLHMDNGAETAVVNLRRVLGDV</sequence>
<evidence type="ECO:0000313" key="1">
    <source>
        <dbReference type="EMBL" id="RSL59934.1"/>
    </source>
</evidence>
<comment type="caution">
    <text evidence="1">The sequence shown here is derived from an EMBL/GenBank/DDBJ whole genome shotgun (WGS) entry which is preliminary data.</text>
</comment>